<comment type="function">
    <text evidence="6">HflC and HflK could encode or regulate a protease.</text>
</comment>
<sequence length="389" mass="41803">MPYSNNGGPWGGGGGGNKGGGRGPWDSGGGDDDRGDKGGGNRGQGPVPEIDEIVRKGREQLRVLMGGRGSRGSGGGGGGGGGGQGTGTLLLIGAGLAVILWLFLSFYQVRPEEQSVELTFGKCRGDCVGQPGLNFAPWPIVKYEIIPVTRENTEEIGGDAGRGARNGLMLTGDENIVDISFGVVWNVRDPAQYLFNLSNPTSTIQAVSESAMREVISRSELSPILNRDRGVIAQEVRQIIQTTLDDYGSGVNIIRLNFDRADPPTEVIDSFRDVQAARQERSTLQNQADAYANKTLAGARGQSAQTLQEAEGYRAQVVNAATGEASRFKAVQEQYVKAPEVTRERLYLETMEQVLGDVQMFLMDTQGESGLVPYLPLNELRQQPRETQQ</sequence>
<keyword evidence="5 6" id="KW-0472">Membrane</keyword>
<evidence type="ECO:0000256" key="6">
    <source>
        <dbReference type="RuleBase" id="RU364113"/>
    </source>
</evidence>
<dbReference type="InterPro" id="IPR050710">
    <property type="entry name" value="Band7/mec-2_domain"/>
</dbReference>
<feature type="compositionally biased region" description="Gly residues" evidence="7">
    <location>
        <begin position="8"/>
        <end position="28"/>
    </location>
</feature>
<comment type="subcellular location">
    <subcellularLocation>
        <location evidence="1">Membrane</location>
        <topology evidence="1">Single-pass membrane protein</topology>
    </subcellularLocation>
</comment>
<dbReference type="GO" id="GO:0006508">
    <property type="term" value="P:proteolysis"/>
    <property type="evidence" value="ECO:0007669"/>
    <property type="project" value="UniProtKB-KW"/>
</dbReference>
<dbReference type="InterPro" id="IPR010201">
    <property type="entry name" value="HflK"/>
</dbReference>
<evidence type="ECO:0000256" key="5">
    <source>
        <dbReference type="ARBA" id="ARBA00023136"/>
    </source>
</evidence>
<comment type="caution">
    <text evidence="9">The sequence shown here is derived from an EMBL/GenBank/DDBJ whole genome shotgun (WGS) entry which is preliminary data.</text>
</comment>
<keyword evidence="3 6" id="KW-0812">Transmembrane</keyword>
<evidence type="ECO:0000259" key="8">
    <source>
        <dbReference type="SMART" id="SM00244"/>
    </source>
</evidence>
<evidence type="ECO:0000313" key="10">
    <source>
        <dbReference type="Proteomes" id="UP000319255"/>
    </source>
</evidence>
<dbReference type="SUPFAM" id="SSF117892">
    <property type="entry name" value="Band 7/SPFH domain"/>
    <property type="match status" value="1"/>
</dbReference>
<dbReference type="Proteomes" id="UP000319255">
    <property type="component" value="Unassembled WGS sequence"/>
</dbReference>
<evidence type="ECO:0000256" key="4">
    <source>
        <dbReference type="ARBA" id="ARBA00022989"/>
    </source>
</evidence>
<evidence type="ECO:0000256" key="3">
    <source>
        <dbReference type="ARBA" id="ARBA00022692"/>
    </source>
</evidence>
<dbReference type="PANTHER" id="PTHR43327">
    <property type="entry name" value="STOMATIN-LIKE PROTEIN 2, MITOCHONDRIAL"/>
    <property type="match status" value="1"/>
</dbReference>
<keyword evidence="4 6" id="KW-1133">Transmembrane helix</keyword>
<feature type="domain" description="Band 7" evidence="8">
    <location>
        <begin position="104"/>
        <end position="275"/>
    </location>
</feature>
<dbReference type="EMBL" id="VFRP01000001">
    <property type="protein sequence ID" value="TPE53547.1"/>
    <property type="molecule type" value="Genomic_DNA"/>
</dbReference>
<evidence type="ECO:0000256" key="7">
    <source>
        <dbReference type="SAM" id="MobiDB-lite"/>
    </source>
</evidence>
<gene>
    <name evidence="9" type="primary">hflK</name>
    <name evidence="9" type="ORF">FJM51_00390</name>
</gene>
<organism evidence="9 10">
    <name type="scientific">Amaricoccus solimangrovi</name>
    <dbReference type="NCBI Taxonomy" id="2589815"/>
    <lineage>
        <taxon>Bacteria</taxon>
        <taxon>Pseudomonadati</taxon>
        <taxon>Pseudomonadota</taxon>
        <taxon>Alphaproteobacteria</taxon>
        <taxon>Rhodobacterales</taxon>
        <taxon>Paracoccaceae</taxon>
        <taxon>Amaricoccus</taxon>
    </lineage>
</organism>
<comment type="similarity">
    <text evidence="2 6">Belongs to the band 7/mec-2 family. HflK subfamily.</text>
</comment>
<dbReference type="GO" id="GO:0016020">
    <property type="term" value="C:membrane"/>
    <property type="evidence" value="ECO:0007669"/>
    <property type="project" value="UniProtKB-SubCell"/>
</dbReference>
<name>A0A501X031_9RHOB</name>
<protein>
    <recommendedName>
        <fullName evidence="6">Protein HflK</fullName>
    </recommendedName>
</protein>
<dbReference type="RefSeq" id="WP_140452125.1">
    <property type="nucleotide sequence ID" value="NZ_VFRP01000001.1"/>
</dbReference>
<keyword evidence="9" id="KW-0645">Protease</keyword>
<comment type="subunit">
    <text evidence="6">HflC and HflK may interact to form a multimeric complex.</text>
</comment>
<dbReference type="NCBIfam" id="TIGR01933">
    <property type="entry name" value="hflK"/>
    <property type="match status" value="1"/>
</dbReference>
<dbReference type="AlphaFoldDB" id="A0A501X031"/>
<dbReference type="Gene3D" id="3.30.479.30">
    <property type="entry name" value="Band 7 domain"/>
    <property type="match status" value="1"/>
</dbReference>
<feature type="region of interest" description="Disordered" evidence="7">
    <location>
        <begin position="1"/>
        <end position="52"/>
    </location>
</feature>
<evidence type="ECO:0000256" key="2">
    <source>
        <dbReference type="ARBA" id="ARBA00006971"/>
    </source>
</evidence>
<proteinExistence type="inferred from homology"/>
<dbReference type="OrthoDB" id="9779595at2"/>
<dbReference type="Pfam" id="PF01145">
    <property type="entry name" value="Band_7"/>
    <property type="match status" value="1"/>
</dbReference>
<dbReference type="InterPro" id="IPR001107">
    <property type="entry name" value="Band_7"/>
</dbReference>
<feature type="transmembrane region" description="Helical" evidence="6">
    <location>
        <begin position="89"/>
        <end position="107"/>
    </location>
</feature>
<evidence type="ECO:0000256" key="1">
    <source>
        <dbReference type="ARBA" id="ARBA00004167"/>
    </source>
</evidence>
<reference evidence="9 10" key="1">
    <citation type="submission" date="2019-06" db="EMBL/GenBank/DDBJ databases">
        <title>A novel bacterium of genus Amaricoccus, isolated from marine sediment.</title>
        <authorList>
            <person name="Huang H."/>
            <person name="Mo K."/>
            <person name="Hu Y."/>
        </authorList>
    </citation>
    <scope>NUCLEOTIDE SEQUENCE [LARGE SCALE GENOMIC DNA]</scope>
    <source>
        <strain evidence="9 10">HB172011</strain>
    </source>
</reference>
<accession>A0A501X031</accession>
<dbReference type="CDD" id="cd03404">
    <property type="entry name" value="SPFH_HflK"/>
    <property type="match status" value="1"/>
</dbReference>
<dbReference type="PANTHER" id="PTHR43327:SF2">
    <property type="entry name" value="MODULATOR OF FTSH PROTEASE HFLK"/>
    <property type="match status" value="1"/>
</dbReference>
<keyword evidence="10" id="KW-1185">Reference proteome</keyword>
<keyword evidence="9" id="KW-0378">Hydrolase</keyword>
<dbReference type="SMART" id="SM00244">
    <property type="entry name" value="PHB"/>
    <property type="match status" value="1"/>
</dbReference>
<dbReference type="GO" id="GO:0008233">
    <property type="term" value="F:peptidase activity"/>
    <property type="evidence" value="ECO:0007669"/>
    <property type="project" value="UniProtKB-KW"/>
</dbReference>
<dbReference type="InterPro" id="IPR036013">
    <property type="entry name" value="Band_7/SPFH_dom_sf"/>
</dbReference>
<evidence type="ECO:0000313" key="9">
    <source>
        <dbReference type="EMBL" id="TPE53547.1"/>
    </source>
</evidence>